<dbReference type="GO" id="GO:0008270">
    <property type="term" value="F:zinc ion binding"/>
    <property type="evidence" value="ECO:0007669"/>
    <property type="project" value="InterPro"/>
</dbReference>
<accession>D7G297</accession>
<evidence type="ECO:0000256" key="3">
    <source>
        <dbReference type="ARBA" id="ARBA00022833"/>
    </source>
</evidence>
<keyword evidence="9" id="KW-1185">Reference proteome</keyword>
<dbReference type="PANTHER" id="PTHR43880:SF12">
    <property type="entry name" value="ALCOHOL DEHYDROGENASE CLASS-3"/>
    <property type="match status" value="1"/>
</dbReference>
<dbReference type="Proteomes" id="UP000002630">
    <property type="component" value="Linkage Group LG19"/>
</dbReference>
<dbReference type="eggNOG" id="KOG0022">
    <property type="taxonomic scope" value="Eukaryota"/>
</dbReference>
<evidence type="ECO:0000259" key="7">
    <source>
        <dbReference type="Pfam" id="PF08240"/>
    </source>
</evidence>
<dbReference type="InParanoid" id="D7G297"/>
<evidence type="ECO:0000313" key="9">
    <source>
        <dbReference type="Proteomes" id="UP000002630"/>
    </source>
</evidence>
<dbReference type="InterPro" id="IPR014183">
    <property type="entry name" value="ADH_3"/>
</dbReference>
<evidence type="ECO:0000259" key="6">
    <source>
        <dbReference type="Pfam" id="PF00107"/>
    </source>
</evidence>
<feature type="domain" description="Alcohol dehydrogenase-like C-terminal" evidence="6">
    <location>
        <begin position="262"/>
        <end position="314"/>
    </location>
</feature>
<name>D7G297_ECTSI</name>
<keyword evidence="3" id="KW-0862">Zinc</keyword>
<evidence type="ECO:0000256" key="1">
    <source>
        <dbReference type="ARBA" id="ARBA00001947"/>
    </source>
</evidence>
<comment type="cofactor">
    <cofactor evidence="1">
        <name>Zn(2+)</name>
        <dbReference type="ChEBI" id="CHEBI:29105"/>
    </cofactor>
</comment>
<evidence type="ECO:0000256" key="5">
    <source>
        <dbReference type="ARBA" id="ARBA00023027"/>
    </source>
</evidence>
<dbReference type="Gene3D" id="3.40.50.720">
    <property type="entry name" value="NAD(P)-binding Rossmann-like Domain"/>
    <property type="match status" value="2"/>
</dbReference>
<dbReference type="FunFam" id="3.40.50.720:FF:000003">
    <property type="entry name" value="S-(hydroxymethyl)glutathione dehydrogenase"/>
    <property type="match status" value="1"/>
</dbReference>
<dbReference type="EC" id="1.1.1.284" evidence="8"/>
<dbReference type="PANTHER" id="PTHR43880">
    <property type="entry name" value="ALCOHOL DEHYDROGENASE"/>
    <property type="match status" value="1"/>
</dbReference>
<dbReference type="EMBL" id="FN648674">
    <property type="protein sequence ID" value="CBJ48774.1"/>
    <property type="molecule type" value="Genomic_DNA"/>
</dbReference>
<evidence type="ECO:0000256" key="2">
    <source>
        <dbReference type="ARBA" id="ARBA00022723"/>
    </source>
</evidence>
<sequence length="409" mass="43574">MGRNNWPPADEFMFSPASLLPWALSLFAFVTSPCYGLRPRYLPPLPASPGTPTQPMSETMGKPIKCKAAVAWAANEPLKVEEIEVAPPQKGEVRVKVIANALCHTDVYTLSGQDAEGMFPSILGHEAGCIVESVGEGVTSVKPGDKVIPCYTPECKQAECIFCQSTKTNLCPTIRATQGKGVMPDGTTRFSIDGKPIYHFMGCSTMAEYTVISEISAAKISDDADLEKVCLFGCGVATGFGAVMNTCDVEEGSTVAVFGLGAVGLAALQAAKARKASRIFAIDTNPSKFELAKQLGATDCLNPKDSETPIQQAAHRGWGESCIIGVAAAGHEISTRPFQLVTGRIWKGTAFGGWKSRSQVPGLVDDYISGKLPIDHYITHTFEGVDKTNDAIDALHHGGCLRAVVTYSH</sequence>
<evidence type="ECO:0000313" key="8">
    <source>
        <dbReference type="EMBL" id="CBJ48774.1"/>
    </source>
</evidence>
<dbReference type="SUPFAM" id="SSF50129">
    <property type="entry name" value="GroES-like"/>
    <property type="match status" value="2"/>
</dbReference>
<dbReference type="EMBL" id="FN649744">
    <property type="protein sequence ID" value="CBJ48774.1"/>
    <property type="molecule type" value="Genomic_DNA"/>
</dbReference>
<reference evidence="8 9" key="1">
    <citation type="journal article" date="2010" name="Nature">
        <title>The Ectocarpus genome and the independent evolution of multicellularity in brown algae.</title>
        <authorList>
            <person name="Cock J.M."/>
            <person name="Sterck L."/>
            <person name="Rouze P."/>
            <person name="Scornet D."/>
            <person name="Allen A.E."/>
            <person name="Amoutzias G."/>
            <person name="Anthouard V."/>
            <person name="Artiguenave F."/>
            <person name="Aury J.M."/>
            <person name="Badger J.H."/>
            <person name="Beszteri B."/>
            <person name="Billiau K."/>
            <person name="Bonnet E."/>
            <person name="Bothwell J.H."/>
            <person name="Bowler C."/>
            <person name="Boyen C."/>
            <person name="Brownlee C."/>
            <person name="Carrano C.J."/>
            <person name="Charrier B."/>
            <person name="Cho G.Y."/>
            <person name="Coelho S.M."/>
            <person name="Collen J."/>
            <person name="Corre E."/>
            <person name="Da Silva C."/>
            <person name="Delage L."/>
            <person name="Delaroque N."/>
            <person name="Dittami S.M."/>
            <person name="Doulbeau S."/>
            <person name="Elias M."/>
            <person name="Farnham G."/>
            <person name="Gachon C.M."/>
            <person name="Gschloessl B."/>
            <person name="Heesch S."/>
            <person name="Jabbari K."/>
            <person name="Jubin C."/>
            <person name="Kawai H."/>
            <person name="Kimura K."/>
            <person name="Kloareg B."/>
            <person name="Kupper F.C."/>
            <person name="Lang D."/>
            <person name="Le Bail A."/>
            <person name="Leblanc C."/>
            <person name="Lerouge P."/>
            <person name="Lohr M."/>
            <person name="Lopez P.J."/>
            <person name="Martens C."/>
            <person name="Maumus F."/>
            <person name="Michel G."/>
            <person name="Miranda-Saavedra D."/>
            <person name="Morales J."/>
            <person name="Moreau H."/>
            <person name="Motomura T."/>
            <person name="Nagasato C."/>
            <person name="Napoli C.A."/>
            <person name="Nelson D.R."/>
            <person name="Nyvall-Collen P."/>
            <person name="Peters A.F."/>
            <person name="Pommier C."/>
            <person name="Potin P."/>
            <person name="Poulain J."/>
            <person name="Quesneville H."/>
            <person name="Read B."/>
            <person name="Rensing S.A."/>
            <person name="Ritter A."/>
            <person name="Rousvoal S."/>
            <person name="Samanta M."/>
            <person name="Samson G."/>
            <person name="Schroeder D.C."/>
            <person name="Segurens B."/>
            <person name="Strittmatter M."/>
            <person name="Tonon T."/>
            <person name="Tregear J.W."/>
            <person name="Valentin K."/>
            <person name="von Dassow P."/>
            <person name="Yamagishi T."/>
            <person name="Van de Peer Y."/>
            <person name="Wincker P."/>
        </authorList>
    </citation>
    <scope>NUCLEOTIDE SEQUENCE [LARGE SCALE GENOMIC DNA]</scope>
    <source>
        <strain evidence="9">Ec32 / CCAP1310/4</strain>
    </source>
</reference>
<dbReference type="InterPro" id="IPR036291">
    <property type="entry name" value="NAD(P)-bd_dom_sf"/>
</dbReference>
<feature type="domain" description="Alcohol dehydrogenase-like N-terminal" evidence="7">
    <location>
        <begin position="90"/>
        <end position="221"/>
    </location>
</feature>
<gene>
    <name evidence="8" type="primary">FDH1</name>
    <name evidence="8" type="ORF">Esi_0047_0074</name>
</gene>
<dbReference type="CDD" id="cd08300">
    <property type="entry name" value="alcohol_DH_class_III"/>
    <property type="match status" value="1"/>
</dbReference>
<keyword evidence="5" id="KW-0520">NAD</keyword>
<dbReference type="InterPro" id="IPR013154">
    <property type="entry name" value="ADH-like_N"/>
</dbReference>
<organism evidence="8 9">
    <name type="scientific">Ectocarpus siliculosus</name>
    <name type="common">Brown alga</name>
    <name type="synonym">Conferva siliculosa</name>
    <dbReference type="NCBI Taxonomy" id="2880"/>
    <lineage>
        <taxon>Eukaryota</taxon>
        <taxon>Sar</taxon>
        <taxon>Stramenopiles</taxon>
        <taxon>Ochrophyta</taxon>
        <taxon>PX clade</taxon>
        <taxon>Phaeophyceae</taxon>
        <taxon>Ectocarpales</taxon>
        <taxon>Ectocarpaceae</taxon>
        <taxon>Ectocarpus</taxon>
    </lineage>
</organism>
<dbReference type="OMA" id="SCYIGCG"/>
<dbReference type="Pfam" id="PF08240">
    <property type="entry name" value="ADH_N"/>
    <property type="match status" value="1"/>
</dbReference>
<dbReference type="GO" id="GO:0051903">
    <property type="term" value="F:S-(hydroxymethyl)glutathione dehydrogenase [NAD(P)+] activity"/>
    <property type="evidence" value="ECO:0007669"/>
    <property type="project" value="UniProtKB-EC"/>
</dbReference>
<keyword evidence="2" id="KW-0479">Metal-binding</keyword>
<dbReference type="InterPro" id="IPR011032">
    <property type="entry name" value="GroES-like_sf"/>
</dbReference>
<keyword evidence="4 8" id="KW-0560">Oxidoreductase</keyword>
<proteinExistence type="predicted"/>
<dbReference type="OrthoDB" id="417550at2759"/>
<dbReference type="SUPFAM" id="SSF51735">
    <property type="entry name" value="NAD(P)-binding Rossmann-fold domains"/>
    <property type="match status" value="1"/>
</dbReference>
<dbReference type="AlphaFoldDB" id="D7G297"/>
<dbReference type="GO" id="GO:0005829">
    <property type="term" value="C:cytosol"/>
    <property type="evidence" value="ECO:0007669"/>
    <property type="project" value="TreeGrafter"/>
</dbReference>
<dbReference type="Pfam" id="PF00107">
    <property type="entry name" value="ADH_zinc_N"/>
    <property type="match status" value="1"/>
</dbReference>
<protein>
    <submittedName>
        <fullName evidence="8">Formaldehyde dehydrogenase</fullName>
        <ecNumber evidence="8">1.1.1.284</ecNumber>
    </submittedName>
</protein>
<dbReference type="Gene3D" id="3.90.180.10">
    <property type="entry name" value="Medium-chain alcohol dehydrogenases, catalytic domain"/>
    <property type="match status" value="1"/>
</dbReference>
<dbReference type="InterPro" id="IPR013149">
    <property type="entry name" value="ADH-like_C"/>
</dbReference>
<dbReference type="STRING" id="2880.D7G297"/>
<dbReference type="GO" id="GO:0046294">
    <property type="term" value="P:formaldehyde catabolic process"/>
    <property type="evidence" value="ECO:0007669"/>
    <property type="project" value="InterPro"/>
</dbReference>
<evidence type="ECO:0000256" key="4">
    <source>
        <dbReference type="ARBA" id="ARBA00023002"/>
    </source>
</evidence>
<dbReference type="FunFam" id="3.90.180.10:FF:000067">
    <property type="entry name" value="alcohol dehydrogenase 1-like isoform X1"/>
    <property type="match status" value="1"/>
</dbReference>